<dbReference type="InterPro" id="IPR051945">
    <property type="entry name" value="RRM_MRD1_RNA_proc_ribogen"/>
</dbReference>
<dbReference type="InterPro" id="IPR012677">
    <property type="entry name" value="Nucleotide-bd_a/b_plait_sf"/>
</dbReference>
<dbReference type="SMART" id="SM00360">
    <property type="entry name" value="RRM"/>
    <property type="match status" value="1"/>
</dbReference>
<dbReference type="EMBL" id="CAAALY010269616">
    <property type="protein sequence ID" value="VEL41497.1"/>
    <property type="molecule type" value="Genomic_DNA"/>
</dbReference>
<protein>
    <recommendedName>
        <fullName evidence="6">RRM domain-containing protein</fullName>
    </recommendedName>
</protein>
<dbReference type="OrthoDB" id="3945418at2759"/>
<evidence type="ECO:0000256" key="4">
    <source>
        <dbReference type="ARBA" id="ARBA00023242"/>
    </source>
</evidence>
<keyword evidence="8" id="KW-1185">Reference proteome</keyword>
<proteinExistence type="predicted"/>
<name>A0A448XP96_9PLAT</name>
<comment type="subcellular location">
    <subcellularLocation>
        <location evidence="1">Nucleus</location>
    </subcellularLocation>
</comment>
<evidence type="ECO:0000259" key="6">
    <source>
        <dbReference type="PROSITE" id="PS50102"/>
    </source>
</evidence>
<evidence type="ECO:0000256" key="2">
    <source>
        <dbReference type="ARBA" id="ARBA00022737"/>
    </source>
</evidence>
<comment type="caution">
    <text evidence="7">The sequence shown here is derived from an EMBL/GenBank/DDBJ whole genome shotgun (WGS) entry which is preliminary data.</text>
</comment>
<dbReference type="InterPro" id="IPR035979">
    <property type="entry name" value="RBD_domain_sf"/>
</dbReference>
<evidence type="ECO:0000256" key="5">
    <source>
        <dbReference type="PROSITE-ProRule" id="PRU00176"/>
    </source>
</evidence>
<dbReference type="PROSITE" id="PS50102">
    <property type="entry name" value="RRM"/>
    <property type="match status" value="1"/>
</dbReference>
<evidence type="ECO:0000256" key="3">
    <source>
        <dbReference type="ARBA" id="ARBA00022884"/>
    </source>
</evidence>
<dbReference type="Pfam" id="PF00076">
    <property type="entry name" value="RRM_1"/>
    <property type="match status" value="1"/>
</dbReference>
<accession>A0A448XP96</accession>
<gene>
    <name evidence="7" type="ORF">PXEA_LOCUS34937</name>
</gene>
<dbReference type="Proteomes" id="UP000784294">
    <property type="component" value="Unassembled WGS sequence"/>
</dbReference>
<feature type="domain" description="RRM" evidence="6">
    <location>
        <begin position="12"/>
        <end position="90"/>
    </location>
</feature>
<evidence type="ECO:0000313" key="8">
    <source>
        <dbReference type="Proteomes" id="UP000784294"/>
    </source>
</evidence>
<dbReference type="SUPFAM" id="SSF54928">
    <property type="entry name" value="RNA-binding domain, RBD"/>
    <property type="match status" value="1"/>
</dbReference>
<reference evidence="7" key="1">
    <citation type="submission" date="2018-11" db="EMBL/GenBank/DDBJ databases">
        <authorList>
            <consortium name="Pathogen Informatics"/>
        </authorList>
    </citation>
    <scope>NUCLEOTIDE SEQUENCE</scope>
</reference>
<dbReference type="GO" id="GO:0005730">
    <property type="term" value="C:nucleolus"/>
    <property type="evidence" value="ECO:0007669"/>
    <property type="project" value="TreeGrafter"/>
</dbReference>
<sequence>MSSCDSGASSRNLSFDVDDSELESFFTNFGEILFARVVKDHGTQHSKGSGFVKFVKKEDCANVLLDSAKGENFQKFTLRGRTLDLRLAISREAARQTSSSKEVTSEQIFESEAPCVPGAPLEDINLSGRNLHLASLGMIRPGSKAAEGLSGHDLAKRDALLRSKKCPGGVPCDKYSQSL</sequence>
<evidence type="ECO:0000313" key="7">
    <source>
        <dbReference type="EMBL" id="VEL41497.1"/>
    </source>
</evidence>
<dbReference type="InterPro" id="IPR000504">
    <property type="entry name" value="RRM_dom"/>
</dbReference>
<dbReference type="PANTHER" id="PTHR48039:SF5">
    <property type="entry name" value="RNA-BINDING PROTEIN 28"/>
    <property type="match status" value="1"/>
</dbReference>
<keyword evidence="4" id="KW-0539">Nucleus</keyword>
<keyword evidence="2" id="KW-0677">Repeat</keyword>
<dbReference type="GO" id="GO:0003729">
    <property type="term" value="F:mRNA binding"/>
    <property type="evidence" value="ECO:0007669"/>
    <property type="project" value="TreeGrafter"/>
</dbReference>
<organism evidence="7 8">
    <name type="scientific">Protopolystoma xenopodis</name>
    <dbReference type="NCBI Taxonomy" id="117903"/>
    <lineage>
        <taxon>Eukaryota</taxon>
        <taxon>Metazoa</taxon>
        <taxon>Spiralia</taxon>
        <taxon>Lophotrochozoa</taxon>
        <taxon>Platyhelminthes</taxon>
        <taxon>Monogenea</taxon>
        <taxon>Polyopisthocotylea</taxon>
        <taxon>Polystomatidea</taxon>
        <taxon>Polystomatidae</taxon>
        <taxon>Protopolystoma</taxon>
    </lineage>
</organism>
<dbReference type="Gene3D" id="3.30.70.330">
    <property type="match status" value="1"/>
</dbReference>
<keyword evidence="3 5" id="KW-0694">RNA-binding</keyword>
<evidence type="ECO:0000256" key="1">
    <source>
        <dbReference type="ARBA" id="ARBA00004123"/>
    </source>
</evidence>
<dbReference type="AlphaFoldDB" id="A0A448XP96"/>
<dbReference type="PANTHER" id="PTHR48039">
    <property type="entry name" value="RNA-BINDING MOTIF PROTEIN 14B"/>
    <property type="match status" value="1"/>
</dbReference>